<dbReference type="PANTHER" id="PTHR20787:SF10">
    <property type="entry name" value="TREACLE PROTEIN"/>
    <property type="match status" value="1"/>
</dbReference>
<dbReference type="PANTHER" id="PTHR20787">
    <property type="entry name" value="TREACLE"/>
    <property type="match status" value="1"/>
</dbReference>
<dbReference type="AlphaFoldDB" id="A0A9Q1EF10"/>
<evidence type="ECO:0000313" key="2">
    <source>
        <dbReference type="EMBL" id="KAJ8337600.1"/>
    </source>
</evidence>
<feature type="compositionally biased region" description="Polar residues" evidence="1">
    <location>
        <begin position="98"/>
        <end position="109"/>
    </location>
</feature>
<feature type="compositionally biased region" description="Acidic residues" evidence="1">
    <location>
        <begin position="131"/>
        <end position="144"/>
    </location>
</feature>
<feature type="compositionally biased region" description="Acidic residues" evidence="1">
    <location>
        <begin position="180"/>
        <end position="190"/>
    </location>
</feature>
<feature type="compositionally biased region" description="Pro residues" evidence="1">
    <location>
        <begin position="220"/>
        <end position="230"/>
    </location>
</feature>
<feature type="compositionally biased region" description="Low complexity" evidence="1">
    <location>
        <begin position="110"/>
        <end position="130"/>
    </location>
</feature>
<dbReference type="GO" id="GO:0003723">
    <property type="term" value="F:RNA binding"/>
    <property type="evidence" value="ECO:0007669"/>
    <property type="project" value="TreeGrafter"/>
</dbReference>
<dbReference type="InterPro" id="IPR006594">
    <property type="entry name" value="LisH"/>
</dbReference>
<dbReference type="GO" id="GO:0042790">
    <property type="term" value="P:nucleolar large rRNA transcription by RNA polymerase I"/>
    <property type="evidence" value="ECO:0007669"/>
    <property type="project" value="TreeGrafter"/>
</dbReference>
<comment type="caution">
    <text evidence="2">The sequence shown here is derived from an EMBL/GenBank/DDBJ whole genome shotgun (WGS) entry which is preliminary data.</text>
</comment>
<accession>A0A9Q1EF10</accession>
<gene>
    <name evidence="2" type="ORF">SKAU_G00365660</name>
</gene>
<dbReference type="Proteomes" id="UP001152622">
    <property type="component" value="Chromosome 18"/>
</dbReference>
<evidence type="ECO:0008006" key="4">
    <source>
        <dbReference type="Google" id="ProtNLM"/>
    </source>
</evidence>
<feature type="non-terminal residue" evidence="2">
    <location>
        <position position="284"/>
    </location>
</feature>
<feature type="compositionally biased region" description="Low complexity" evidence="1">
    <location>
        <begin position="257"/>
        <end position="269"/>
    </location>
</feature>
<keyword evidence="3" id="KW-1185">Reference proteome</keyword>
<proteinExistence type="predicted"/>
<dbReference type="OrthoDB" id="9838304at2759"/>
<dbReference type="GO" id="GO:0005730">
    <property type="term" value="C:nucleolus"/>
    <property type="evidence" value="ECO:0007669"/>
    <property type="project" value="TreeGrafter"/>
</dbReference>
<dbReference type="PROSITE" id="PS50896">
    <property type="entry name" value="LISH"/>
    <property type="match status" value="1"/>
</dbReference>
<name>A0A9Q1EF10_SYNKA</name>
<evidence type="ECO:0000256" key="1">
    <source>
        <dbReference type="SAM" id="MobiDB-lite"/>
    </source>
</evidence>
<reference evidence="2" key="1">
    <citation type="journal article" date="2023" name="Science">
        <title>Genome structures resolve the early diversification of teleost fishes.</title>
        <authorList>
            <person name="Parey E."/>
            <person name="Louis A."/>
            <person name="Montfort J."/>
            <person name="Bouchez O."/>
            <person name="Roques C."/>
            <person name="Iampietro C."/>
            <person name="Lluch J."/>
            <person name="Castinel A."/>
            <person name="Donnadieu C."/>
            <person name="Desvignes T."/>
            <person name="Floi Bucao C."/>
            <person name="Jouanno E."/>
            <person name="Wen M."/>
            <person name="Mejri S."/>
            <person name="Dirks R."/>
            <person name="Jansen H."/>
            <person name="Henkel C."/>
            <person name="Chen W.J."/>
            <person name="Zahm M."/>
            <person name="Cabau C."/>
            <person name="Klopp C."/>
            <person name="Thompson A.W."/>
            <person name="Robinson-Rechavi M."/>
            <person name="Braasch I."/>
            <person name="Lecointre G."/>
            <person name="Bobe J."/>
            <person name="Postlethwait J.H."/>
            <person name="Berthelot C."/>
            <person name="Roest Crollius H."/>
            <person name="Guiguen Y."/>
        </authorList>
    </citation>
    <scope>NUCLEOTIDE SEQUENCE</scope>
    <source>
        <strain evidence="2">WJC10195</strain>
    </source>
</reference>
<feature type="compositionally biased region" description="Polar residues" evidence="1">
    <location>
        <begin position="147"/>
        <end position="165"/>
    </location>
</feature>
<feature type="region of interest" description="Disordered" evidence="1">
    <location>
        <begin position="64"/>
        <end position="284"/>
    </location>
</feature>
<feature type="compositionally biased region" description="Acidic residues" evidence="1">
    <location>
        <begin position="237"/>
        <end position="254"/>
    </location>
</feature>
<dbReference type="EMBL" id="JAINUF010000018">
    <property type="protein sequence ID" value="KAJ8337600.1"/>
    <property type="molecule type" value="Genomic_DNA"/>
</dbReference>
<protein>
    <recommendedName>
        <fullName evidence="4">LisH domain-containing protein</fullName>
    </recommendedName>
</protein>
<feature type="compositionally biased region" description="Low complexity" evidence="1">
    <location>
        <begin position="193"/>
        <end position="212"/>
    </location>
</feature>
<dbReference type="GO" id="GO:0097110">
    <property type="term" value="F:scaffold protein binding"/>
    <property type="evidence" value="ECO:0007669"/>
    <property type="project" value="TreeGrafter"/>
</dbReference>
<sequence length="284" mass="29764">MTSNSGDASKRELLNLIHQYLKESGHKKAARELKKHVTQGGPVGGTTSLYNIYNSWFNSPEIAKHRKAAPKANQKPTKKFRQADPESSSESSEDDCNPKTSKPGTQTTEAPCKTASAPKAAAAPGKAADNSETESSEEDEDEEGAPQQKNDVGTPKANSLLTTLVKNKLAAARPKTAESSDSDSDSDSENEIPPTKTAVPATPVKTVTSKTPNKAQTTPKAPPKSPPKAPPKASAPAEEEESDSTDSSDSEEEEAAKAVPAKAPLTPAKPSQPTSSLAKAAPKT</sequence>
<dbReference type="InterPro" id="IPR017859">
    <property type="entry name" value="Treacle"/>
</dbReference>
<organism evidence="2 3">
    <name type="scientific">Synaphobranchus kaupii</name>
    <name type="common">Kaup's arrowtooth eel</name>
    <dbReference type="NCBI Taxonomy" id="118154"/>
    <lineage>
        <taxon>Eukaryota</taxon>
        <taxon>Metazoa</taxon>
        <taxon>Chordata</taxon>
        <taxon>Craniata</taxon>
        <taxon>Vertebrata</taxon>
        <taxon>Euteleostomi</taxon>
        <taxon>Actinopterygii</taxon>
        <taxon>Neopterygii</taxon>
        <taxon>Teleostei</taxon>
        <taxon>Anguilliformes</taxon>
        <taxon>Synaphobranchidae</taxon>
        <taxon>Synaphobranchus</taxon>
    </lineage>
</organism>
<evidence type="ECO:0000313" key="3">
    <source>
        <dbReference type="Proteomes" id="UP001152622"/>
    </source>
</evidence>